<feature type="transmembrane region" description="Helical" evidence="1">
    <location>
        <begin position="193"/>
        <end position="215"/>
    </location>
</feature>
<name>A0A0R3TS03_RODNA</name>
<feature type="transmembrane region" description="Helical" evidence="1">
    <location>
        <begin position="235"/>
        <end position="257"/>
    </location>
</feature>
<keyword evidence="1" id="KW-0812">Transmembrane</keyword>
<protein>
    <submittedName>
        <fullName evidence="4">G_PROTEIN_RECEP_F1_2 domain-containing protein</fullName>
    </submittedName>
</protein>
<dbReference type="Proteomes" id="UP000278807">
    <property type="component" value="Unassembled WGS sequence"/>
</dbReference>
<proteinExistence type="predicted"/>
<keyword evidence="1" id="KW-0472">Membrane</keyword>
<dbReference type="WBParaSite" id="HNAJ_0001039801-mRNA-1">
    <property type="protein sequence ID" value="HNAJ_0001039801-mRNA-1"/>
    <property type="gene ID" value="HNAJ_0001039801"/>
</dbReference>
<feature type="transmembrane region" description="Helical" evidence="1">
    <location>
        <begin position="41"/>
        <end position="62"/>
    </location>
</feature>
<feature type="transmembrane region" description="Helical" evidence="1">
    <location>
        <begin position="263"/>
        <end position="284"/>
    </location>
</feature>
<feature type="transmembrane region" description="Helical" evidence="1">
    <location>
        <begin position="82"/>
        <end position="103"/>
    </location>
</feature>
<dbReference type="OrthoDB" id="6231683at2759"/>
<dbReference type="AlphaFoldDB" id="A0A0R3TS03"/>
<feature type="transmembrane region" description="Helical" evidence="1">
    <location>
        <begin position="12"/>
        <end position="34"/>
    </location>
</feature>
<evidence type="ECO:0000256" key="1">
    <source>
        <dbReference type="SAM" id="Phobius"/>
    </source>
</evidence>
<organism evidence="4">
    <name type="scientific">Rodentolepis nana</name>
    <name type="common">Dwarf tapeworm</name>
    <name type="synonym">Hymenolepis nana</name>
    <dbReference type="NCBI Taxonomy" id="102285"/>
    <lineage>
        <taxon>Eukaryota</taxon>
        <taxon>Metazoa</taxon>
        <taxon>Spiralia</taxon>
        <taxon>Lophotrochozoa</taxon>
        <taxon>Platyhelminthes</taxon>
        <taxon>Cestoda</taxon>
        <taxon>Eucestoda</taxon>
        <taxon>Cyclophyllidea</taxon>
        <taxon>Hymenolepididae</taxon>
        <taxon>Rodentolepis</taxon>
    </lineage>
</organism>
<evidence type="ECO:0000313" key="4">
    <source>
        <dbReference type="WBParaSite" id="HNAJ_0001039801-mRNA-1"/>
    </source>
</evidence>
<feature type="transmembrane region" description="Helical" evidence="1">
    <location>
        <begin position="137"/>
        <end position="157"/>
    </location>
</feature>
<sequence>MHDHTDELDTYNVIIICFTVSFAFLVIHLITLIFFKKARRLYGIAYFLGQIFLSMAALLTLVSCGLDHKSQAFEIIPLAANFGYLVNISAQTLTAILTLLFTLQTEVTLTSSPGTGEEIVTIPRRRIDGNRSCIRRILVNAVALTCIFGLPLCMVLQQSFVPIVNKTSILEVNISGNTVQRDLCSFKPNAETLYFLLTPALLLLIIQIVVISIALRKCSSSVEGINKHLKRHQRLMVLFKMCLGQLLVWSTAVLALIMSSNTLWTIFALSMALESIFSATVCILSRPVIGAILSLKYRGEGDETGGINFANGIHRSISDDDREILHACQYKLGDDNERYYY</sequence>
<reference evidence="2 3" key="2">
    <citation type="submission" date="2018-11" db="EMBL/GenBank/DDBJ databases">
        <authorList>
            <consortium name="Pathogen Informatics"/>
        </authorList>
    </citation>
    <scope>NUCLEOTIDE SEQUENCE [LARGE SCALE GENOMIC DNA]</scope>
</reference>
<keyword evidence="1" id="KW-1133">Transmembrane helix</keyword>
<keyword evidence="3" id="KW-1185">Reference proteome</keyword>
<gene>
    <name evidence="2" type="ORF">HNAJ_LOCUS10393</name>
</gene>
<reference evidence="4" key="1">
    <citation type="submission" date="2017-02" db="UniProtKB">
        <authorList>
            <consortium name="WormBaseParasite"/>
        </authorList>
    </citation>
    <scope>IDENTIFICATION</scope>
</reference>
<accession>A0A0R3TS03</accession>
<evidence type="ECO:0000313" key="3">
    <source>
        <dbReference type="Proteomes" id="UP000278807"/>
    </source>
</evidence>
<evidence type="ECO:0000313" key="2">
    <source>
        <dbReference type="EMBL" id="VDO07848.1"/>
    </source>
</evidence>
<dbReference type="EMBL" id="UZAE01013028">
    <property type="protein sequence ID" value="VDO07848.1"/>
    <property type="molecule type" value="Genomic_DNA"/>
</dbReference>